<dbReference type="AlphaFoldDB" id="A0AA40CJ46"/>
<dbReference type="Proteomes" id="UP001174936">
    <property type="component" value="Unassembled WGS sequence"/>
</dbReference>
<comment type="caution">
    <text evidence="1">The sequence shown here is derived from an EMBL/GenBank/DDBJ whole genome shotgun (WGS) entry which is preliminary data.</text>
</comment>
<reference evidence="1" key="1">
    <citation type="submission" date="2023-06" db="EMBL/GenBank/DDBJ databases">
        <title>Genome-scale phylogeny and comparative genomics of the fungal order Sordariales.</title>
        <authorList>
            <consortium name="Lawrence Berkeley National Laboratory"/>
            <person name="Hensen N."/>
            <person name="Bonometti L."/>
            <person name="Westerberg I."/>
            <person name="Brannstrom I.O."/>
            <person name="Guillou S."/>
            <person name="Cros-Aarteil S."/>
            <person name="Calhoun S."/>
            <person name="Haridas S."/>
            <person name="Kuo A."/>
            <person name="Mondo S."/>
            <person name="Pangilinan J."/>
            <person name="Riley R."/>
            <person name="Labutti K."/>
            <person name="Andreopoulos B."/>
            <person name="Lipzen A."/>
            <person name="Chen C."/>
            <person name="Yanf M."/>
            <person name="Daum C."/>
            <person name="Ng V."/>
            <person name="Clum A."/>
            <person name="Steindorff A."/>
            <person name="Ohm R."/>
            <person name="Martin F."/>
            <person name="Silar P."/>
            <person name="Natvig D."/>
            <person name="Lalanne C."/>
            <person name="Gautier V."/>
            <person name="Ament-Velasquez S.L."/>
            <person name="Kruys A."/>
            <person name="Hutchinson M.I."/>
            <person name="Powell A.J."/>
            <person name="Barry K."/>
            <person name="Miller A.N."/>
            <person name="Grigoriev I.V."/>
            <person name="Debuchy R."/>
            <person name="Gladieux P."/>
            <person name="Thoren M.H."/>
            <person name="Johannesson H."/>
        </authorList>
    </citation>
    <scope>NUCLEOTIDE SEQUENCE</scope>
    <source>
        <strain evidence="1">SMH2532-1</strain>
    </source>
</reference>
<sequence length="73" mass="8114">MLLGGFPTGTSCDAVSWRLEIRQHPSQELSIRLPPWTMQACEHVWHPASICSRDIMPSEANAGQRGWQAGGRI</sequence>
<gene>
    <name evidence="1" type="ORF">B0T16DRAFT_418499</name>
</gene>
<proteinExistence type="predicted"/>
<protein>
    <submittedName>
        <fullName evidence="1">Uncharacterized protein</fullName>
    </submittedName>
</protein>
<accession>A0AA40CJ46</accession>
<organism evidence="1 2">
    <name type="scientific">Cercophora newfieldiana</name>
    <dbReference type="NCBI Taxonomy" id="92897"/>
    <lineage>
        <taxon>Eukaryota</taxon>
        <taxon>Fungi</taxon>
        <taxon>Dikarya</taxon>
        <taxon>Ascomycota</taxon>
        <taxon>Pezizomycotina</taxon>
        <taxon>Sordariomycetes</taxon>
        <taxon>Sordariomycetidae</taxon>
        <taxon>Sordariales</taxon>
        <taxon>Lasiosphaeriaceae</taxon>
        <taxon>Cercophora</taxon>
    </lineage>
</organism>
<keyword evidence="2" id="KW-1185">Reference proteome</keyword>
<evidence type="ECO:0000313" key="2">
    <source>
        <dbReference type="Proteomes" id="UP001174936"/>
    </source>
</evidence>
<name>A0AA40CJ46_9PEZI</name>
<evidence type="ECO:0000313" key="1">
    <source>
        <dbReference type="EMBL" id="KAK0640806.1"/>
    </source>
</evidence>
<dbReference type="EMBL" id="JAULSV010000006">
    <property type="protein sequence ID" value="KAK0640806.1"/>
    <property type="molecule type" value="Genomic_DNA"/>
</dbReference>